<dbReference type="Proteomes" id="UP000823749">
    <property type="component" value="Chromosome 2"/>
</dbReference>
<evidence type="ECO:0000313" key="2">
    <source>
        <dbReference type="EMBL" id="KAG5563163.1"/>
    </source>
</evidence>
<dbReference type="EMBL" id="JACTNZ010000002">
    <property type="protein sequence ID" value="KAG5563163.1"/>
    <property type="molecule type" value="Genomic_DNA"/>
</dbReference>
<dbReference type="InterPro" id="IPR012340">
    <property type="entry name" value="NA-bd_OB-fold"/>
</dbReference>
<feature type="compositionally biased region" description="Basic and acidic residues" evidence="1">
    <location>
        <begin position="63"/>
        <end position="85"/>
    </location>
</feature>
<feature type="compositionally biased region" description="Polar residues" evidence="1">
    <location>
        <begin position="1"/>
        <end position="16"/>
    </location>
</feature>
<organism evidence="2 3">
    <name type="scientific">Rhododendron griersonianum</name>
    <dbReference type="NCBI Taxonomy" id="479676"/>
    <lineage>
        <taxon>Eukaryota</taxon>
        <taxon>Viridiplantae</taxon>
        <taxon>Streptophyta</taxon>
        <taxon>Embryophyta</taxon>
        <taxon>Tracheophyta</taxon>
        <taxon>Spermatophyta</taxon>
        <taxon>Magnoliopsida</taxon>
        <taxon>eudicotyledons</taxon>
        <taxon>Gunneridae</taxon>
        <taxon>Pentapetalae</taxon>
        <taxon>asterids</taxon>
        <taxon>Ericales</taxon>
        <taxon>Ericaceae</taxon>
        <taxon>Ericoideae</taxon>
        <taxon>Rhodoreae</taxon>
        <taxon>Rhododendron</taxon>
    </lineage>
</organism>
<name>A0AAV6LFU0_9ERIC</name>
<evidence type="ECO:0000313" key="3">
    <source>
        <dbReference type="Proteomes" id="UP000823749"/>
    </source>
</evidence>
<feature type="region of interest" description="Disordered" evidence="1">
    <location>
        <begin position="1"/>
        <end position="24"/>
    </location>
</feature>
<dbReference type="AlphaFoldDB" id="A0AAV6LFU0"/>
<sequence length="592" mass="67651">MLANKKPQTSYAQLPQETKDKRNHRCRELDGNLTEVSRAERNKQRRLSYANLPNTYANLPQSIKDKHSERRRQLQLAKEKNHKESTQSVCTPISYDSECQEIECTMVSAQTAHPTDSEVIIEALPAGTIPTDQNSTPTLVAGVIREVCSSSLTAVSRLKRNERRRIPYIDLQNIYANIPAPIKDKHNERCRQLRLEKEKNHKELTQSVCTPESSENACQELVRIMVPAQSAHPRNSEVVIEAEPAETIPADQDCTQPYVTGVVREVPWSSIHCRTTGTHEIGSSSRVTVATAKRPSIVAKVKLKWSPMLMEFKVNRGRKYCYVDRFPAINKRRMSNAKAIHKLPERNISVTPHKKDFKKINQLPTTVYKVQNQQFEYIIELDLTKEHKVNEIDVQQEFHWIKASCKVVDVTQKFWYLSCSKCSNATDAMTDGLFWCNHCKKRISPVVKSVLTHRNSLLNTLKNNLETRKIYCIIPLEMFNSLKFNVELSDKTGSIVATAFPPDAEGMFGITAEYMRETYKRHPNCLYSIHEYDLLSNVKRDDHVEKAGGSPSKIEKPSKKNRRQLFVNEQSNTSTNEDDLPLAVTFGGKKKN</sequence>
<evidence type="ECO:0008006" key="4">
    <source>
        <dbReference type="Google" id="ProtNLM"/>
    </source>
</evidence>
<proteinExistence type="predicted"/>
<reference evidence="2" key="1">
    <citation type="submission" date="2020-08" db="EMBL/GenBank/DDBJ databases">
        <title>Plant Genome Project.</title>
        <authorList>
            <person name="Zhang R.-G."/>
        </authorList>
    </citation>
    <scope>NUCLEOTIDE SEQUENCE</scope>
    <source>
        <strain evidence="2">WSP0</strain>
        <tissue evidence="2">Leaf</tissue>
    </source>
</reference>
<comment type="caution">
    <text evidence="2">The sequence shown here is derived from an EMBL/GenBank/DDBJ whole genome shotgun (WGS) entry which is preliminary data.</text>
</comment>
<protein>
    <recommendedName>
        <fullName evidence="4">Replication factor A C-terminal domain-containing protein</fullName>
    </recommendedName>
</protein>
<accession>A0AAV6LFU0</accession>
<evidence type="ECO:0000256" key="1">
    <source>
        <dbReference type="SAM" id="MobiDB-lite"/>
    </source>
</evidence>
<feature type="region of interest" description="Disordered" evidence="1">
    <location>
        <begin position="49"/>
        <end position="86"/>
    </location>
</feature>
<dbReference type="Gene3D" id="2.40.50.140">
    <property type="entry name" value="Nucleic acid-binding proteins"/>
    <property type="match status" value="1"/>
</dbReference>
<feature type="compositionally biased region" description="Polar residues" evidence="1">
    <location>
        <begin position="51"/>
        <end position="61"/>
    </location>
</feature>
<keyword evidence="3" id="KW-1185">Reference proteome</keyword>
<feature type="region of interest" description="Disordered" evidence="1">
    <location>
        <begin position="543"/>
        <end position="592"/>
    </location>
</feature>
<gene>
    <name evidence="2" type="ORF">RHGRI_005799</name>
</gene>